<evidence type="ECO:0000313" key="2">
    <source>
        <dbReference type="Proteomes" id="UP000255168"/>
    </source>
</evidence>
<dbReference type="EMBL" id="LT984806">
    <property type="protein sequence ID" value="SPD46609.1"/>
    <property type="molecule type" value="Genomic_DNA"/>
</dbReference>
<name>A0A375H8N4_9BURK</name>
<gene>
    <name evidence="1" type="ORF">CBM2607_11549</name>
</gene>
<dbReference type="AlphaFoldDB" id="A0A375H8N4"/>
<sequence>MSLPAAYAPPYKAAPQEFSPCMLPVLPKPPGPCPNGPPISFCYSAGAPSSPRATTSA</sequence>
<reference evidence="1 2" key="1">
    <citation type="submission" date="2018-01" db="EMBL/GenBank/DDBJ databases">
        <authorList>
            <person name="Clerissi C."/>
        </authorList>
    </citation>
    <scope>NUCLEOTIDE SEQUENCE [LARGE SCALE GENOMIC DNA]</scope>
    <source>
        <strain evidence="1">Cupriavidus taiwanensis STM 6160</strain>
    </source>
</reference>
<dbReference type="Proteomes" id="UP000255168">
    <property type="component" value="Chromosome I"/>
</dbReference>
<accession>A0A375H8N4</accession>
<protein>
    <submittedName>
        <fullName evidence="1">Uncharacterized protein</fullName>
    </submittedName>
</protein>
<evidence type="ECO:0000313" key="1">
    <source>
        <dbReference type="EMBL" id="SPD46609.1"/>
    </source>
</evidence>
<proteinExistence type="predicted"/>
<organism evidence="1 2">
    <name type="scientific">Cupriavidus neocaledonicus</name>
    <dbReference type="NCBI Taxonomy" id="1040979"/>
    <lineage>
        <taxon>Bacteria</taxon>
        <taxon>Pseudomonadati</taxon>
        <taxon>Pseudomonadota</taxon>
        <taxon>Betaproteobacteria</taxon>
        <taxon>Burkholderiales</taxon>
        <taxon>Burkholderiaceae</taxon>
        <taxon>Cupriavidus</taxon>
    </lineage>
</organism>